<dbReference type="CDD" id="cd00827">
    <property type="entry name" value="init_cond_enzymes"/>
    <property type="match status" value="1"/>
</dbReference>
<dbReference type="OrthoDB" id="9769523at2"/>
<accession>H9UG39</accession>
<dbReference type="HOGENOM" id="CLU_008065_3_0_12"/>
<dbReference type="Gene3D" id="3.40.47.10">
    <property type="match status" value="1"/>
</dbReference>
<dbReference type="InterPro" id="IPR013528">
    <property type="entry name" value="HMG_CoA_synth_N"/>
</dbReference>
<gene>
    <name evidence="5" type="ordered locus">Spiaf_0377</name>
</gene>
<dbReference type="InterPro" id="IPR016039">
    <property type="entry name" value="Thiolase-like"/>
</dbReference>
<dbReference type="AlphaFoldDB" id="H9UG39"/>
<organism evidence="5 6">
    <name type="scientific">Spirochaeta africana (strain ATCC 700263 / DSM 8902 / Z-7692)</name>
    <dbReference type="NCBI Taxonomy" id="889378"/>
    <lineage>
        <taxon>Bacteria</taxon>
        <taxon>Pseudomonadati</taxon>
        <taxon>Spirochaetota</taxon>
        <taxon>Spirochaetia</taxon>
        <taxon>Spirochaetales</taxon>
        <taxon>Spirochaetaceae</taxon>
        <taxon>Spirochaeta</taxon>
    </lineage>
</organism>
<feature type="domain" description="Hydroxymethylglutaryl-coenzyme A synthase C-terminal" evidence="4">
    <location>
        <begin position="288"/>
        <end position="359"/>
    </location>
</feature>
<dbReference type="eggNOG" id="COG3425">
    <property type="taxonomic scope" value="Bacteria"/>
</dbReference>
<dbReference type="PANTHER" id="PTHR43323:SF2">
    <property type="entry name" value="HYDROXYMETHYLGLUTARYL-COA SYNTHASE"/>
    <property type="match status" value="1"/>
</dbReference>
<dbReference type="Proteomes" id="UP000007383">
    <property type="component" value="Chromosome"/>
</dbReference>
<evidence type="ECO:0000313" key="6">
    <source>
        <dbReference type="Proteomes" id="UP000007383"/>
    </source>
</evidence>
<name>H9UG39_SPIAZ</name>
<dbReference type="SUPFAM" id="SSF53901">
    <property type="entry name" value="Thiolase-like"/>
    <property type="match status" value="2"/>
</dbReference>
<dbReference type="KEGG" id="sfc:Spiaf_0377"/>
<dbReference type="Pfam" id="PF01154">
    <property type="entry name" value="HMG_CoA_synt_N"/>
    <property type="match status" value="1"/>
</dbReference>
<feature type="domain" description="Hydroxymethylglutaryl-coenzyme A synthase N-terminal" evidence="3">
    <location>
        <begin position="5"/>
        <end position="182"/>
    </location>
</feature>
<evidence type="ECO:0000256" key="1">
    <source>
        <dbReference type="ARBA" id="ARBA00007061"/>
    </source>
</evidence>
<keyword evidence="6" id="KW-1185">Reference proteome</keyword>
<dbReference type="PANTHER" id="PTHR43323">
    <property type="entry name" value="3-HYDROXY-3-METHYLGLUTARYL COENZYME A SYNTHASE"/>
    <property type="match status" value="1"/>
</dbReference>
<dbReference type="GO" id="GO:0004421">
    <property type="term" value="F:hydroxymethylglutaryl-CoA synthase activity"/>
    <property type="evidence" value="ECO:0007669"/>
    <property type="project" value="InterPro"/>
</dbReference>
<dbReference type="GO" id="GO:0006084">
    <property type="term" value="P:acetyl-CoA metabolic process"/>
    <property type="evidence" value="ECO:0007669"/>
    <property type="project" value="InterPro"/>
</dbReference>
<dbReference type="Pfam" id="PF08540">
    <property type="entry name" value="HMG_CoA_synt_C"/>
    <property type="match status" value="1"/>
</dbReference>
<dbReference type="RefSeq" id="WP_014454480.1">
    <property type="nucleotide sequence ID" value="NC_017098.1"/>
</dbReference>
<evidence type="ECO:0000259" key="4">
    <source>
        <dbReference type="Pfam" id="PF08540"/>
    </source>
</evidence>
<comment type="similarity">
    <text evidence="1">Belongs to the thiolase-like superfamily. HMG-CoA synthase family.</text>
</comment>
<dbReference type="InterPro" id="IPR013746">
    <property type="entry name" value="HMG_CoA_synt_C_dom"/>
</dbReference>
<dbReference type="PATRIC" id="fig|889378.3.peg.381"/>
<keyword evidence="2" id="KW-0808">Transferase</keyword>
<sequence length="426" mass="46196">MSTASVGISDIQLYIPPGKISLDRLMEFRVQHDEFPERKLQRAIEVTGQQAIRFPLPFQDNSTLAAAAARDLYVRRGDKNPDKLRYIAVGTETAVDHSKPIAAYLQGMLQRSGVAVGNTLSSFQVQHACAGGTVSLLGIGALLQAGGRDGDAGLVVCSDIARYDAPSTAEITQGAGAVAMHMERNPELLEFDLASTGYCSNDVDDFFRPLGSTTAKVKGSYSVQCYHEAFDGALADHAERLGITPAQALRETEIFVLHVPFKNMALTALTKAVEKHLDMDEEQAAGFLRERGFQQSLEASTRVGNIYSGSAYLAMTFALQERYQTLGTELVGKNVMIASYGSGNTMLVFRATVAAGAPAVISGWNLDAIWDHEQPENLDAYLAWLATPTEREALNQRLEAADIPAGMFALDSVREDGYREYSFHGG</sequence>
<evidence type="ECO:0000313" key="5">
    <source>
        <dbReference type="EMBL" id="AFG36482.1"/>
    </source>
</evidence>
<reference evidence="6" key="1">
    <citation type="journal article" date="2013" name="Stand. Genomic Sci.">
        <title>Complete genome sequence of the halophilic bacterium Spirochaeta africana type strain (Z-7692(T)) from the alkaline Lake Magadi in the East African Rift.</title>
        <authorList>
            <person name="Liolos K."/>
            <person name="Abt B."/>
            <person name="Scheuner C."/>
            <person name="Teshima H."/>
            <person name="Held B."/>
            <person name="Lapidus A."/>
            <person name="Nolan M."/>
            <person name="Lucas S."/>
            <person name="Deshpande S."/>
            <person name="Cheng J.F."/>
            <person name="Tapia R."/>
            <person name="Goodwin L.A."/>
            <person name="Pitluck S."/>
            <person name="Pagani I."/>
            <person name="Ivanova N."/>
            <person name="Mavromatis K."/>
            <person name="Mikhailova N."/>
            <person name="Huntemann M."/>
            <person name="Pati A."/>
            <person name="Chen A."/>
            <person name="Palaniappan K."/>
            <person name="Land M."/>
            <person name="Rohde M."/>
            <person name="Tindall B.J."/>
            <person name="Detter J.C."/>
            <person name="Goker M."/>
            <person name="Bristow J."/>
            <person name="Eisen J.A."/>
            <person name="Markowitz V."/>
            <person name="Hugenholtz P."/>
            <person name="Woyke T."/>
            <person name="Klenk H.P."/>
            <person name="Kyrpides N.C."/>
        </authorList>
    </citation>
    <scope>NUCLEOTIDE SEQUENCE</scope>
    <source>
        <strain evidence="6">ATCC 700263 / DSM 8902 / Z-7692</strain>
    </source>
</reference>
<dbReference type="EMBL" id="CP003282">
    <property type="protein sequence ID" value="AFG36482.1"/>
    <property type="molecule type" value="Genomic_DNA"/>
</dbReference>
<protein>
    <submittedName>
        <fullName evidence="5">3-hydroxy-3-methylglutaryl CoA synthase</fullName>
    </submittedName>
</protein>
<evidence type="ECO:0000259" key="3">
    <source>
        <dbReference type="Pfam" id="PF01154"/>
    </source>
</evidence>
<proteinExistence type="inferred from homology"/>
<evidence type="ECO:0000256" key="2">
    <source>
        <dbReference type="ARBA" id="ARBA00022679"/>
    </source>
</evidence>
<dbReference type="STRING" id="889378.Spiaf_0377"/>